<protein>
    <recommendedName>
        <fullName evidence="4">General stress protein CsbD</fullName>
    </recommendedName>
</protein>
<gene>
    <name evidence="2" type="ORF">SAMN04488109_1348</name>
</gene>
<feature type="coiled-coil region" evidence="1">
    <location>
        <begin position="49"/>
        <end position="76"/>
    </location>
</feature>
<dbReference type="Proteomes" id="UP000184212">
    <property type="component" value="Unassembled WGS sequence"/>
</dbReference>
<proteinExistence type="predicted"/>
<name>A0A1M5LSV0_9BACT</name>
<dbReference type="Gene3D" id="1.10.1470.10">
    <property type="entry name" value="YjbJ"/>
    <property type="match status" value="1"/>
</dbReference>
<reference evidence="2 3" key="1">
    <citation type="submission" date="2016-11" db="EMBL/GenBank/DDBJ databases">
        <authorList>
            <person name="Jaros S."/>
            <person name="Januszkiewicz K."/>
            <person name="Wedrychowicz H."/>
        </authorList>
    </citation>
    <scope>NUCLEOTIDE SEQUENCE [LARGE SCALE GENOMIC DNA]</scope>
    <source>
        <strain evidence="2 3">DSM 24574</strain>
    </source>
</reference>
<dbReference type="STRING" id="947013.SAMN04488109_1348"/>
<evidence type="ECO:0000256" key="1">
    <source>
        <dbReference type="SAM" id="Coils"/>
    </source>
</evidence>
<dbReference type="InterPro" id="IPR036629">
    <property type="entry name" value="YjbJ_sf"/>
</dbReference>
<accession>A0A1M5LSV0</accession>
<keyword evidence="1" id="KW-0175">Coiled coil</keyword>
<dbReference type="AlphaFoldDB" id="A0A1M5LSV0"/>
<sequence>MDAKQNKTTNEQSKTAAETFTVIGNWKTLSKRLHAKFAQLTESDLKFEIGKEEDLIKRIETRLHKKRDEVIQLLNAAQLVKPHVL</sequence>
<evidence type="ECO:0000313" key="3">
    <source>
        <dbReference type="Proteomes" id="UP000184212"/>
    </source>
</evidence>
<evidence type="ECO:0000313" key="2">
    <source>
        <dbReference type="EMBL" id="SHG67433.1"/>
    </source>
</evidence>
<dbReference type="SUPFAM" id="SSF69047">
    <property type="entry name" value="Hypothetical protein YjbJ"/>
    <property type="match status" value="1"/>
</dbReference>
<keyword evidence="3" id="KW-1185">Reference proteome</keyword>
<evidence type="ECO:0008006" key="4">
    <source>
        <dbReference type="Google" id="ProtNLM"/>
    </source>
</evidence>
<dbReference type="EMBL" id="FQWQ01000001">
    <property type="protein sequence ID" value="SHG67433.1"/>
    <property type="molecule type" value="Genomic_DNA"/>
</dbReference>
<organism evidence="2 3">
    <name type="scientific">Chryseolinea serpens</name>
    <dbReference type="NCBI Taxonomy" id="947013"/>
    <lineage>
        <taxon>Bacteria</taxon>
        <taxon>Pseudomonadati</taxon>
        <taxon>Bacteroidota</taxon>
        <taxon>Cytophagia</taxon>
        <taxon>Cytophagales</taxon>
        <taxon>Fulvivirgaceae</taxon>
        <taxon>Chryseolinea</taxon>
    </lineage>
</organism>
<dbReference type="RefSeq" id="WP_084137942.1">
    <property type="nucleotide sequence ID" value="NZ_FQWQ01000001.1"/>
</dbReference>